<protein>
    <submittedName>
        <fullName evidence="1">Uncharacterized protein</fullName>
    </submittedName>
</protein>
<proteinExistence type="predicted"/>
<organism evidence="1 2">
    <name type="scientific">Lactococcus phage LW31</name>
    <dbReference type="NCBI Taxonomy" id="1965478"/>
    <lineage>
        <taxon>Viruses</taxon>
        <taxon>Duplodnaviria</taxon>
        <taxon>Heunggongvirae</taxon>
        <taxon>Uroviricota</taxon>
        <taxon>Caudoviricetes</taxon>
        <taxon>Teubervirus</taxon>
        <taxon>Teubervirus LW31</taxon>
    </lineage>
</organism>
<gene>
    <name evidence="1" type="ORF">LW31_010</name>
</gene>
<keyword evidence="2" id="KW-1185">Reference proteome</keyword>
<dbReference type="EMBL" id="KY554762">
    <property type="protein sequence ID" value="ARM65612.1"/>
    <property type="molecule type" value="Genomic_DNA"/>
</dbReference>
<dbReference type="Proteomes" id="UP000224502">
    <property type="component" value="Segment"/>
</dbReference>
<name>A0A1W6JHA4_9CAUD</name>
<accession>A0A1W6JHA4</accession>
<reference evidence="1 2" key="1">
    <citation type="journal article" date="2017" name="Viruses">
        <title>Phage Biodiversity in Artisanal Cheese Wheys Reflects the Complexity of the Fermentation Process.</title>
        <authorList>
            <person name="Mahony J."/>
            <person name="Moscarelli A."/>
            <person name="Kelleher P."/>
            <person name="Lugli G.A."/>
            <person name="Ventura M."/>
            <person name="Settanni L."/>
            <person name="van Sinderen D."/>
        </authorList>
    </citation>
    <scope>NUCLEOTIDE SEQUENCE [LARGE SCALE GENOMIC DNA]</scope>
</reference>
<evidence type="ECO:0000313" key="2">
    <source>
        <dbReference type="Proteomes" id="UP000224502"/>
    </source>
</evidence>
<sequence length="51" mass="5569">MILTIAFLFALAGNVTMAWTFAWIALALNIINMLLSVALKITANAIDKMND</sequence>
<evidence type="ECO:0000313" key="1">
    <source>
        <dbReference type="EMBL" id="ARM65612.1"/>
    </source>
</evidence>